<dbReference type="eggNOG" id="KOG1836">
    <property type="taxonomic scope" value="Eukaryota"/>
</dbReference>
<name>F2TXG9_SALR5</name>
<feature type="region of interest" description="Disordered" evidence="2">
    <location>
        <begin position="62"/>
        <end position="82"/>
    </location>
</feature>
<dbReference type="InParanoid" id="F2TXG9"/>
<evidence type="ECO:0000313" key="3">
    <source>
        <dbReference type="EMBL" id="EGD76078.1"/>
    </source>
</evidence>
<gene>
    <name evidence="3" type="ORF">PTSG_00785</name>
</gene>
<feature type="region of interest" description="Disordered" evidence="2">
    <location>
        <begin position="1"/>
        <end position="27"/>
    </location>
</feature>
<dbReference type="AlphaFoldDB" id="F2TXG9"/>
<dbReference type="EMBL" id="GL832956">
    <property type="protein sequence ID" value="EGD76078.1"/>
    <property type="molecule type" value="Genomic_DNA"/>
</dbReference>
<dbReference type="RefSeq" id="XP_004998253.1">
    <property type="nucleotide sequence ID" value="XM_004998196.1"/>
</dbReference>
<dbReference type="KEGG" id="sre:PTSG_00785"/>
<keyword evidence="1" id="KW-0175">Coiled coil</keyword>
<feature type="coiled-coil region" evidence="1">
    <location>
        <begin position="503"/>
        <end position="551"/>
    </location>
</feature>
<feature type="coiled-coil region" evidence="1">
    <location>
        <begin position="404"/>
        <end position="452"/>
    </location>
</feature>
<accession>F2TXG9</accession>
<feature type="coiled-coil region" evidence="1">
    <location>
        <begin position="158"/>
        <end position="280"/>
    </location>
</feature>
<evidence type="ECO:0000313" key="4">
    <source>
        <dbReference type="Proteomes" id="UP000007799"/>
    </source>
</evidence>
<dbReference type="OMA" id="SEHERMD"/>
<reference evidence="3" key="1">
    <citation type="submission" date="2009-08" db="EMBL/GenBank/DDBJ databases">
        <title>Annotation of Salpingoeca rosetta.</title>
        <authorList>
            <consortium name="The Broad Institute Genome Sequencing Platform"/>
            <person name="Russ C."/>
            <person name="Cuomo C."/>
            <person name="Burger G."/>
            <person name="Gray M.W."/>
            <person name="Holland P.W.H."/>
            <person name="King N."/>
            <person name="Lang F.B.F."/>
            <person name="Roger A.J."/>
            <person name="Ruiz-Trillo I."/>
            <person name="Young S.K."/>
            <person name="Zeng Q."/>
            <person name="Gargeya S."/>
            <person name="Alvarado L."/>
            <person name="Berlin A."/>
            <person name="Chapman S.B."/>
            <person name="Chen Z."/>
            <person name="Freedman E."/>
            <person name="Gellesch M."/>
            <person name="Goldberg J."/>
            <person name="Griggs A."/>
            <person name="Gujja S."/>
            <person name="Heilman E."/>
            <person name="Heiman D."/>
            <person name="Howarth C."/>
            <person name="Mehta T."/>
            <person name="Neiman D."/>
            <person name="Pearson M."/>
            <person name="Roberts A."/>
            <person name="Saif S."/>
            <person name="Shea T."/>
            <person name="Shenoy N."/>
            <person name="Sisk P."/>
            <person name="Stolte C."/>
            <person name="Sykes S."/>
            <person name="White J."/>
            <person name="Yandava C."/>
            <person name="Haas B."/>
            <person name="Nusbaum C."/>
            <person name="Birren B."/>
        </authorList>
    </citation>
    <scope>NUCLEOTIDE SEQUENCE [LARGE SCALE GENOMIC DNA]</scope>
    <source>
        <strain evidence="3">ATCC 50818</strain>
    </source>
</reference>
<evidence type="ECO:0000256" key="1">
    <source>
        <dbReference type="SAM" id="Coils"/>
    </source>
</evidence>
<sequence length="776" mass="88282">MTSVASTEGEAKGQQQQQQHDVEQRAASLQQLADQGVELVQSLVAIADVHLQAQLKEAFESSNNEVLNEQTRKKGRKKGALEANSVEENDELVVRRLLEAQHLLQRMAMDGRLTMRGWKYWLLEEAERRRQLEEFETFQRQQIDLAVKAESHKNLSEIRERRVHLSEMQLNLQRLRERLHEAEQERARLADDIHRTEQLRTIVNTRVSTEGDTTAAVEERLQNAQEALSAAIKQQREAQGTWDDTVAHANKEQRAHADMIKDAESQLSRAQQLLQQEEAADHAPDDRTDELKAKVAKRITEQQHIRQQVQEALRAKEQIRETVSALQEKVEQEQAAAEERAAQYEAALRDSSSEHERMDRAMAEQRAALERAQGVLADDAGKLHAADDALFNEEQVVRATEAAITSAETGKAALEAEMQRIEGQYKLALDEYDRTMREVTHHRQQVQELKETMALDDRALKHRCREMEEDLAVEKDLHAHVQAALQQVNETHARVREDTATVLPKLEADISATDTRVAQLEERKEALSTEYERTTAREKQLRAEHAALQTQTDCEEQRLAGIEAEATQRRDDVQAECLAARARVESAPARQAEATETLERLQTDAAAVAAHTEELVEEIGVREGEVAETRARAKQLATETTAMRERTAMLERMMEEGTERHEKRVEELLEETSSVKKDTRRIVLSNDPVVRDFLKEQQLSFGARQTMAAAIARELDVEMQVQRQREALSQQQQLAYSRTVYALLERHKQQLATSMQLTKQAAEQSDVAATSARVTP</sequence>
<organism evidence="4">
    <name type="scientific">Salpingoeca rosetta (strain ATCC 50818 / BSB-021)</name>
    <dbReference type="NCBI Taxonomy" id="946362"/>
    <lineage>
        <taxon>Eukaryota</taxon>
        <taxon>Choanoflagellata</taxon>
        <taxon>Craspedida</taxon>
        <taxon>Salpingoecidae</taxon>
        <taxon>Salpingoeca</taxon>
    </lineage>
</organism>
<feature type="coiled-coil region" evidence="1">
    <location>
        <begin position="309"/>
        <end position="354"/>
    </location>
</feature>
<keyword evidence="4" id="KW-1185">Reference proteome</keyword>
<proteinExistence type="predicted"/>
<dbReference type="Proteomes" id="UP000007799">
    <property type="component" value="Unassembled WGS sequence"/>
</dbReference>
<protein>
    <submittedName>
        <fullName evidence="3">Uncharacterized protein</fullName>
    </submittedName>
</protein>
<evidence type="ECO:0000256" key="2">
    <source>
        <dbReference type="SAM" id="MobiDB-lite"/>
    </source>
</evidence>
<dbReference type="STRING" id="946362.F2TXG9"/>
<dbReference type="GeneID" id="16078848"/>